<evidence type="ECO:0000256" key="3">
    <source>
        <dbReference type="ARBA" id="ARBA00022475"/>
    </source>
</evidence>
<name>A0AAE3EFR4_9SPIR</name>
<comment type="similarity">
    <text evidence="2">Belongs to the MgtC/SapB family.</text>
</comment>
<dbReference type="PANTHER" id="PTHR33778:SF1">
    <property type="entry name" value="MAGNESIUM TRANSPORTER YHID-RELATED"/>
    <property type="match status" value="1"/>
</dbReference>
<protein>
    <submittedName>
        <fullName evidence="9">MgtC/SapB family protein</fullName>
    </submittedName>
</protein>
<keyword evidence="10" id="KW-1185">Reference proteome</keyword>
<feature type="domain" description="MgtC/SapB/SrpB/YhiD N-terminal" evidence="8">
    <location>
        <begin position="10"/>
        <end position="137"/>
    </location>
</feature>
<evidence type="ECO:0000259" key="8">
    <source>
        <dbReference type="Pfam" id="PF02308"/>
    </source>
</evidence>
<comment type="subcellular location">
    <subcellularLocation>
        <location evidence="1">Cell membrane</location>
        <topology evidence="1">Multi-pass membrane protein</topology>
    </subcellularLocation>
</comment>
<dbReference type="Pfam" id="PF02308">
    <property type="entry name" value="MgtC"/>
    <property type="match status" value="1"/>
</dbReference>
<keyword evidence="4 7" id="KW-0812">Transmembrane</keyword>
<dbReference type="GO" id="GO:0005886">
    <property type="term" value="C:plasma membrane"/>
    <property type="evidence" value="ECO:0007669"/>
    <property type="project" value="UniProtKB-SubCell"/>
</dbReference>
<keyword evidence="6 7" id="KW-0472">Membrane</keyword>
<gene>
    <name evidence="9" type="ORF">K7J14_03495</name>
</gene>
<evidence type="ECO:0000256" key="2">
    <source>
        <dbReference type="ARBA" id="ARBA00009298"/>
    </source>
</evidence>
<evidence type="ECO:0000256" key="4">
    <source>
        <dbReference type="ARBA" id="ARBA00022692"/>
    </source>
</evidence>
<feature type="transmembrane region" description="Helical" evidence="7">
    <location>
        <begin position="100"/>
        <end position="132"/>
    </location>
</feature>
<evidence type="ECO:0000256" key="7">
    <source>
        <dbReference type="SAM" id="Phobius"/>
    </source>
</evidence>
<dbReference type="InterPro" id="IPR003416">
    <property type="entry name" value="MgtC/SapB/SrpB/YhiD_fam"/>
</dbReference>
<feature type="transmembrane region" description="Helical" evidence="7">
    <location>
        <begin position="69"/>
        <end position="88"/>
    </location>
</feature>
<comment type="caution">
    <text evidence="9">The sequence shown here is derived from an EMBL/GenBank/DDBJ whole genome shotgun (WGS) entry which is preliminary data.</text>
</comment>
<dbReference type="EMBL" id="JAINWA010000001">
    <property type="protein sequence ID" value="MCD1653762.1"/>
    <property type="molecule type" value="Genomic_DNA"/>
</dbReference>
<evidence type="ECO:0000256" key="6">
    <source>
        <dbReference type="ARBA" id="ARBA00023136"/>
    </source>
</evidence>
<feature type="transmembrane region" description="Helical" evidence="7">
    <location>
        <begin position="31"/>
        <end position="49"/>
    </location>
</feature>
<keyword evidence="5 7" id="KW-1133">Transmembrane helix</keyword>
<dbReference type="InterPro" id="IPR049177">
    <property type="entry name" value="MgtC_SapB_SrpB_YhiD_N"/>
</dbReference>
<dbReference type="PRINTS" id="PR01837">
    <property type="entry name" value="MGTCSAPBPROT"/>
</dbReference>
<evidence type="ECO:0000313" key="10">
    <source>
        <dbReference type="Proteomes" id="UP001198163"/>
    </source>
</evidence>
<dbReference type="AlphaFoldDB" id="A0AAE3EFR4"/>
<sequence>MPFGVAILRLALSLAAGGILGFERARRKQSAGLRTHILICLGSTLLMLLSIELPSRYIANQMGDPGRIAAQVVSGIGFLGAGSIIRLGNTIKGLTTAASIWFVAAIGLAIGAGMYVPAGIALFFSLFALVVLEPVERWFFPAERLKHLVVTYSGEINFPDAARVVIEEMGLSVHSVDMEKNLKNGESQVRFLVGVPVTTDTNRLCSLIKEIGGVEKLDIKEKF</sequence>
<reference evidence="9" key="1">
    <citation type="submission" date="2021-08" db="EMBL/GenBank/DDBJ databases">
        <title>Comparative analyses of Brucepasteria parasyntrophica and Teretinema zuelzerae.</title>
        <authorList>
            <person name="Song Y."/>
            <person name="Brune A."/>
        </authorList>
    </citation>
    <scope>NUCLEOTIDE SEQUENCE</scope>
    <source>
        <strain evidence="9">DSM 1903</strain>
    </source>
</reference>
<evidence type="ECO:0000256" key="5">
    <source>
        <dbReference type="ARBA" id="ARBA00022989"/>
    </source>
</evidence>
<accession>A0AAE3EFR4</accession>
<keyword evidence="3" id="KW-1003">Cell membrane</keyword>
<dbReference type="Proteomes" id="UP001198163">
    <property type="component" value="Unassembled WGS sequence"/>
</dbReference>
<proteinExistence type="inferred from homology"/>
<evidence type="ECO:0000313" key="9">
    <source>
        <dbReference type="EMBL" id="MCD1653762.1"/>
    </source>
</evidence>
<dbReference type="PANTHER" id="PTHR33778">
    <property type="entry name" value="PROTEIN MGTC"/>
    <property type="match status" value="1"/>
</dbReference>
<evidence type="ECO:0000256" key="1">
    <source>
        <dbReference type="ARBA" id="ARBA00004651"/>
    </source>
</evidence>
<organism evidence="9 10">
    <name type="scientific">Teretinema zuelzerae</name>
    <dbReference type="NCBI Taxonomy" id="156"/>
    <lineage>
        <taxon>Bacteria</taxon>
        <taxon>Pseudomonadati</taxon>
        <taxon>Spirochaetota</taxon>
        <taxon>Spirochaetia</taxon>
        <taxon>Spirochaetales</taxon>
        <taxon>Treponemataceae</taxon>
        <taxon>Teretinema</taxon>
    </lineage>
</organism>